<proteinExistence type="predicted"/>
<gene>
    <name evidence="1" type="ORF">MNBD_IGNAVI01-1329</name>
</gene>
<reference evidence="1" key="1">
    <citation type="submission" date="2018-06" db="EMBL/GenBank/DDBJ databases">
        <authorList>
            <person name="Zhirakovskaya E."/>
        </authorList>
    </citation>
    <scope>NUCLEOTIDE SEQUENCE</scope>
</reference>
<accession>A0A3B1CYH9</accession>
<protein>
    <recommendedName>
        <fullName evidence="2">Long-chain-fatty-acid--CoA ligase</fullName>
    </recommendedName>
</protein>
<dbReference type="AlphaFoldDB" id="A0A3B1CYH9"/>
<evidence type="ECO:0000313" key="1">
    <source>
        <dbReference type="EMBL" id="VAX28938.1"/>
    </source>
</evidence>
<name>A0A3B1CYH9_9ZZZZ</name>
<sequence length="48" mass="5754">MLLHQSDKTALIWKDQTITYNQLLLNITKYTTLFNPVKNRFVLNFLIQ</sequence>
<evidence type="ECO:0008006" key="2">
    <source>
        <dbReference type="Google" id="ProtNLM"/>
    </source>
</evidence>
<dbReference type="EMBL" id="UOGD01000433">
    <property type="protein sequence ID" value="VAX28938.1"/>
    <property type="molecule type" value="Genomic_DNA"/>
</dbReference>
<organism evidence="1">
    <name type="scientific">hydrothermal vent metagenome</name>
    <dbReference type="NCBI Taxonomy" id="652676"/>
    <lineage>
        <taxon>unclassified sequences</taxon>
        <taxon>metagenomes</taxon>
        <taxon>ecological metagenomes</taxon>
    </lineage>
</organism>